<dbReference type="GO" id="GO:0004807">
    <property type="term" value="F:triose-phosphate isomerase activity"/>
    <property type="evidence" value="ECO:0007669"/>
    <property type="project" value="UniProtKB-UniRule"/>
</dbReference>
<dbReference type="UniPathway" id="UPA00109">
    <property type="reaction ID" value="UER00189"/>
</dbReference>
<comment type="subunit">
    <text evidence="5 13 14">Homodimer.</text>
</comment>
<evidence type="ECO:0000256" key="2">
    <source>
        <dbReference type="ARBA" id="ARBA00004742"/>
    </source>
</evidence>
<organism evidence="15 16">
    <name type="scientific">Lautropia dentalis</name>
    <dbReference type="NCBI Taxonomy" id="2490857"/>
    <lineage>
        <taxon>Bacteria</taxon>
        <taxon>Pseudomonadati</taxon>
        <taxon>Pseudomonadota</taxon>
        <taxon>Betaproteobacteria</taxon>
        <taxon>Burkholderiales</taxon>
        <taxon>Burkholderiaceae</taxon>
        <taxon>Lautropia</taxon>
    </lineage>
</organism>
<dbReference type="InterPro" id="IPR000652">
    <property type="entry name" value="Triosephosphate_isomerase"/>
</dbReference>
<dbReference type="PROSITE" id="PS00171">
    <property type="entry name" value="TIM_1"/>
    <property type="match status" value="1"/>
</dbReference>
<dbReference type="NCBIfam" id="TIGR00419">
    <property type="entry name" value="tim"/>
    <property type="match status" value="1"/>
</dbReference>
<evidence type="ECO:0000256" key="5">
    <source>
        <dbReference type="ARBA" id="ARBA00011738"/>
    </source>
</evidence>
<keyword evidence="16" id="KW-1185">Reference proteome</keyword>
<dbReference type="AlphaFoldDB" id="A0A426FSX1"/>
<dbReference type="OrthoDB" id="9809429at2"/>
<dbReference type="GO" id="GO:0005829">
    <property type="term" value="C:cytosol"/>
    <property type="evidence" value="ECO:0007669"/>
    <property type="project" value="TreeGrafter"/>
</dbReference>
<comment type="pathway">
    <text evidence="3">Carbohydrate metabolism; erythritol degradation.</text>
</comment>
<dbReference type="UniPathway" id="UPA00138"/>
<comment type="pathway">
    <text evidence="13 14">Carbohydrate degradation; glycolysis; D-glyceraldehyde 3-phosphate from glycerone phosphate: step 1/1.</text>
</comment>
<evidence type="ECO:0000256" key="3">
    <source>
        <dbReference type="ARBA" id="ARBA00004939"/>
    </source>
</evidence>
<dbReference type="Proteomes" id="UP000270261">
    <property type="component" value="Unassembled WGS sequence"/>
</dbReference>
<evidence type="ECO:0000313" key="15">
    <source>
        <dbReference type="EMBL" id="RRN45758.1"/>
    </source>
</evidence>
<dbReference type="Pfam" id="PF00121">
    <property type="entry name" value="TIM"/>
    <property type="match status" value="1"/>
</dbReference>
<evidence type="ECO:0000256" key="9">
    <source>
        <dbReference type="ARBA" id="ARBA00022490"/>
    </source>
</evidence>
<evidence type="ECO:0000256" key="14">
    <source>
        <dbReference type="RuleBase" id="RU363013"/>
    </source>
</evidence>
<feature type="binding site" evidence="13">
    <location>
        <begin position="18"/>
        <end position="20"/>
    </location>
    <ligand>
        <name>substrate</name>
    </ligand>
</feature>
<comment type="similarity">
    <text evidence="4 13 14">Belongs to the triosephosphate isomerase family.</text>
</comment>
<keyword evidence="9 13" id="KW-0963">Cytoplasm</keyword>
<dbReference type="GO" id="GO:0046166">
    <property type="term" value="P:glyceraldehyde-3-phosphate biosynthetic process"/>
    <property type="evidence" value="ECO:0007669"/>
    <property type="project" value="TreeGrafter"/>
</dbReference>
<dbReference type="InterPro" id="IPR013785">
    <property type="entry name" value="Aldolase_TIM"/>
</dbReference>
<protein>
    <recommendedName>
        <fullName evidence="7 13">Triosephosphate isomerase</fullName>
        <shortName evidence="13">TIM</shortName>
        <shortName evidence="13">TPI</shortName>
        <ecNumber evidence="6 13">5.3.1.1</ecNumber>
    </recommendedName>
    <alternativeName>
        <fullName evidence="13">Triose-phosphate isomerase</fullName>
    </alternativeName>
</protein>
<comment type="catalytic activity">
    <reaction evidence="1 13 14">
        <text>D-glyceraldehyde 3-phosphate = dihydroxyacetone phosphate</text>
        <dbReference type="Rhea" id="RHEA:18585"/>
        <dbReference type="ChEBI" id="CHEBI:57642"/>
        <dbReference type="ChEBI" id="CHEBI:59776"/>
        <dbReference type="EC" id="5.3.1.1"/>
    </reaction>
</comment>
<evidence type="ECO:0000313" key="16">
    <source>
        <dbReference type="Proteomes" id="UP000270261"/>
    </source>
</evidence>
<evidence type="ECO:0000256" key="12">
    <source>
        <dbReference type="ARBA" id="ARBA00055680"/>
    </source>
</evidence>
<dbReference type="GO" id="GO:0006094">
    <property type="term" value="P:gluconeogenesis"/>
    <property type="evidence" value="ECO:0007669"/>
    <property type="project" value="UniProtKB-UniRule"/>
</dbReference>
<feature type="binding site" evidence="13">
    <location>
        <begin position="243"/>
        <end position="244"/>
    </location>
    <ligand>
        <name>substrate</name>
    </ligand>
</feature>
<feature type="binding site" evidence="13">
    <location>
        <position position="222"/>
    </location>
    <ligand>
        <name>substrate</name>
    </ligand>
</feature>
<comment type="pathway">
    <text evidence="2 13 14">Carbohydrate biosynthesis; gluconeogenesis.</text>
</comment>
<comment type="function">
    <text evidence="12 13">Involved in the gluconeogenesis. Catalyzes stereospecifically the conversion of dihydroxyacetone phosphate (DHAP) to D-glyceraldehyde-3-phosphate (G3P).</text>
</comment>
<proteinExistence type="inferred from homology"/>
<evidence type="ECO:0000256" key="6">
    <source>
        <dbReference type="ARBA" id="ARBA00011940"/>
    </source>
</evidence>
<dbReference type="InterPro" id="IPR035990">
    <property type="entry name" value="TIM_sf"/>
</dbReference>
<name>A0A426FSX1_9BURK</name>
<sequence length="265" mass="27543">MPDTTTANGKRRPLVMGNWKMNGRLARNEALLTELKAGLASGFDAIDVAVCPPAPYLGQASKLVAGSAITYGAQNLSTEQDGAYTGEVSSGMLTDLGVKWVLVGHSERRSLYGETDETVAKKTQVALEAGLIPVVCIGETLEERKTGDTEVVLARQLDAVLPVLGSQPASAFVLAYEPVWAIGTGLTATPEQAQEVHRFLRDRLASSGYAQAQEARILYGGSVKAANAGELFAQPDVDGGLVGGASLVANEFIGIAKGAVASLGA</sequence>
<dbReference type="InterPro" id="IPR022896">
    <property type="entry name" value="TrioseP_Isoase_bac/euk"/>
</dbReference>
<dbReference type="GO" id="GO:0019563">
    <property type="term" value="P:glycerol catabolic process"/>
    <property type="evidence" value="ECO:0007669"/>
    <property type="project" value="TreeGrafter"/>
</dbReference>
<dbReference type="PANTHER" id="PTHR21139">
    <property type="entry name" value="TRIOSEPHOSPHATE ISOMERASE"/>
    <property type="match status" value="1"/>
</dbReference>
<keyword evidence="11 13" id="KW-0413">Isomerase</keyword>
<dbReference type="Gene3D" id="3.20.20.70">
    <property type="entry name" value="Aldolase class I"/>
    <property type="match status" value="1"/>
</dbReference>
<evidence type="ECO:0000256" key="7">
    <source>
        <dbReference type="ARBA" id="ARBA00019397"/>
    </source>
</evidence>
<dbReference type="SUPFAM" id="SSF51351">
    <property type="entry name" value="Triosephosphate isomerase (TIM)"/>
    <property type="match status" value="1"/>
</dbReference>
<gene>
    <name evidence="13" type="primary">tpiA</name>
    <name evidence="15" type="ORF">EHV23_06330</name>
</gene>
<dbReference type="InterPro" id="IPR020861">
    <property type="entry name" value="Triosephosphate_isomerase_AS"/>
</dbReference>
<dbReference type="GO" id="GO:0006096">
    <property type="term" value="P:glycolytic process"/>
    <property type="evidence" value="ECO:0007669"/>
    <property type="project" value="UniProtKB-UniRule"/>
</dbReference>
<evidence type="ECO:0000256" key="4">
    <source>
        <dbReference type="ARBA" id="ARBA00007422"/>
    </source>
</evidence>
<keyword evidence="8 13" id="KW-0312">Gluconeogenesis</keyword>
<comment type="caution">
    <text evidence="15">The sequence shown here is derived from an EMBL/GenBank/DDBJ whole genome shotgun (WGS) entry which is preliminary data.</text>
</comment>
<accession>A0A426FSX1</accession>
<reference evidence="15 16" key="1">
    <citation type="submission" date="2018-11" db="EMBL/GenBank/DDBJ databases">
        <title>Genome sequencing of Lautropia sp. KCOM 2505 (= ChDC F240).</title>
        <authorList>
            <person name="Kook J.-K."/>
            <person name="Park S.-N."/>
            <person name="Lim Y.K."/>
        </authorList>
    </citation>
    <scope>NUCLEOTIDE SEQUENCE [LARGE SCALE GENOMIC DNA]</scope>
    <source>
        <strain evidence="15 16">KCOM 2505</strain>
    </source>
</reference>
<dbReference type="PANTHER" id="PTHR21139:SF42">
    <property type="entry name" value="TRIOSEPHOSPHATE ISOMERASE"/>
    <property type="match status" value="1"/>
</dbReference>
<keyword evidence="10 13" id="KW-0324">Glycolysis</keyword>
<evidence type="ECO:0000256" key="10">
    <source>
        <dbReference type="ARBA" id="ARBA00023152"/>
    </source>
</evidence>
<dbReference type="EMBL" id="RRUE01000001">
    <property type="protein sequence ID" value="RRN45758.1"/>
    <property type="molecule type" value="Genomic_DNA"/>
</dbReference>
<feature type="active site" description="Electrophile" evidence="13">
    <location>
        <position position="105"/>
    </location>
</feature>
<evidence type="ECO:0000256" key="8">
    <source>
        <dbReference type="ARBA" id="ARBA00022432"/>
    </source>
</evidence>
<evidence type="ECO:0000256" key="1">
    <source>
        <dbReference type="ARBA" id="ARBA00000474"/>
    </source>
</evidence>
<dbReference type="PROSITE" id="PS51440">
    <property type="entry name" value="TIM_2"/>
    <property type="match status" value="1"/>
</dbReference>
<dbReference type="FunFam" id="3.20.20.70:FF:000020">
    <property type="entry name" value="Triosephosphate isomerase"/>
    <property type="match status" value="1"/>
</dbReference>
<dbReference type="EC" id="5.3.1.1" evidence="6 13"/>
<dbReference type="RefSeq" id="WP_125095186.1">
    <property type="nucleotide sequence ID" value="NZ_RRUE01000001.1"/>
</dbReference>
<dbReference type="CDD" id="cd00311">
    <property type="entry name" value="TIM"/>
    <property type="match status" value="1"/>
</dbReference>
<evidence type="ECO:0000256" key="13">
    <source>
        <dbReference type="HAMAP-Rule" id="MF_00147"/>
    </source>
</evidence>
<feature type="binding site" evidence="13">
    <location>
        <position position="183"/>
    </location>
    <ligand>
        <name>substrate</name>
    </ligand>
</feature>
<evidence type="ECO:0000256" key="11">
    <source>
        <dbReference type="ARBA" id="ARBA00023235"/>
    </source>
</evidence>
<feature type="active site" description="Proton acceptor" evidence="13">
    <location>
        <position position="177"/>
    </location>
</feature>
<dbReference type="HAMAP" id="MF_00147_B">
    <property type="entry name" value="TIM_B"/>
    <property type="match status" value="1"/>
</dbReference>
<comment type="subcellular location">
    <subcellularLocation>
        <location evidence="13 14">Cytoplasm</location>
    </subcellularLocation>
</comment>